<proteinExistence type="predicted"/>
<dbReference type="OrthoDB" id="7185378at2"/>
<dbReference type="AlphaFoldDB" id="D9QMN7"/>
<gene>
    <name evidence="2" type="ordered locus">Bresu_0893</name>
</gene>
<name>D9QMN7_BRESC</name>
<feature type="region of interest" description="Disordered" evidence="1">
    <location>
        <begin position="172"/>
        <end position="194"/>
    </location>
</feature>
<feature type="compositionally biased region" description="Low complexity" evidence="1">
    <location>
        <begin position="182"/>
        <end position="194"/>
    </location>
</feature>
<reference evidence="3" key="1">
    <citation type="journal article" date="2011" name="J. Bacteriol.">
        <title>Genome sequences of eight morphologically diverse alphaproteobacteria.</title>
        <authorList>
            <consortium name="US DOE Joint Genome Institute"/>
            <person name="Brown P.J."/>
            <person name="Kysela D.T."/>
            <person name="Buechlein A."/>
            <person name="Hemmerich C."/>
            <person name="Brun Y.V."/>
        </authorList>
    </citation>
    <scope>NUCLEOTIDE SEQUENCE [LARGE SCALE GENOMIC DNA]</scope>
    <source>
        <strain evidence="3">ATCC 15264 / DSM 4735 / LMG 14903 / NBRC 16000 / CB 81</strain>
    </source>
</reference>
<dbReference type="InParanoid" id="D9QMN7"/>
<dbReference type="HOGENOM" id="CLU_1243922_0_0_5"/>
<protein>
    <submittedName>
        <fullName evidence="2">Uncharacterized protein</fullName>
    </submittedName>
</protein>
<evidence type="ECO:0000313" key="2">
    <source>
        <dbReference type="EMBL" id="ADL00207.1"/>
    </source>
</evidence>
<dbReference type="STRING" id="633149.Bresu_0893"/>
<evidence type="ECO:0000256" key="1">
    <source>
        <dbReference type="SAM" id="MobiDB-lite"/>
    </source>
</evidence>
<dbReference type="KEGG" id="bsb:Bresu_0893"/>
<dbReference type="BioCyc" id="BSUB633149:G1GM8-893-MONOMER"/>
<organism evidence="2 3">
    <name type="scientific">Brevundimonas subvibrioides (strain ATCC 15264 / DSM 4735 / LMG 14903 / NBRC 16000 / CB 81)</name>
    <name type="common">Caulobacter subvibrioides</name>
    <dbReference type="NCBI Taxonomy" id="633149"/>
    <lineage>
        <taxon>Bacteria</taxon>
        <taxon>Pseudomonadati</taxon>
        <taxon>Pseudomonadota</taxon>
        <taxon>Alphaproteobacteria</taxon>
        <taxon>Caulobacterales</taxon>
        <taxon>Caulobacteraceae</taxon>
        <taxon>Brevundimonas</taxon>
    </lineage>
</organism>
<dbReference type="RefSeq" id="WP_013268310.1">
    <property type="nucleotide sequence ID" value="NC_014375.1"/>
</dbReference>
<dbReference type="Proteomes" id="UP000002696">
    <property type="component" value="Chromosome"/>
</dbReference>
<dbReference type="eggNOG" id="ENOG502ZRYG">
    <property type="taxonomic scope" value="Bacteria"/>
</dbReference>
<keyword evidence="3" id="KW-1185">Reference proteome</keyword>
<accession>D9QMN7</accession>
<dbReference type="EMBL" id="CP002102">
    <property type="protein sequence ID" value="ADL00207.1"/>
    <property type="molecule type" value="Genomic_DNA"/>
</dbReference>
<evidence type="ECO:0000313" key="3">
    <source>
        <dbReference type="Proteomes" id="UP000002696"/>
    </source>
</evidence>
<sequence>MARAQFQKGQKVWVECVGAWAQIEKVQPVWAKGFEEPVRVTYDVGLGREFQAGELTLPVEDDADGHLGAWRLLRARNKWQSAEDVPHHPYPGTYPVVVTDEADWGGWRVPGAEYDRDPQKIEYQGRLIVAAPRLMQLAQRLIDAVVENPDDAPPESLALAREARDILKGVTQTLVSQSDGQAAPAPSLPSRAAA</sequence>